<dbReference type="SMART" id="SM00347">
    <property type="entry name" value="HTH_MARR"/>
    <property type="match status" value="1"/>
</dbReference>
<dbReference type="Gene3D" id="1.10.10.10">
    <property type="entry name" value="Winged helix-like DNA-binding domain superfamily/Winged helix DNA-binding domain"/>
    <property type="match status" value="1"/>
</dbReference>
<accession>A0A2T0SE72</accession>
<proteinExistence type="predicted"/>
<dbReference type="GO" id="GO:0003700">
    <property type="term" value="F:DNA-binding transcription factor activity"/>
    <property type="evidence" value="ECO:0007669"/>
    <property type="project" value="InterPro"/>
</dbReference>
<dbReference type="PROSITE" id="PS50995">
    <property type="entry name" value="HTH_MARR_2"/>
    <property type="match status" value="1"/>
</dbReference>
<keyword evidence="3" id="KW-1185">Reference proteome</keyword>
<feature type="domain" description="HTH marR-type" evidence="1">
    <location>
        <begin position="9"/>
        <end position="143"/>
    </location>
</feature>
<organism evidence="2 3">
    <name type="scientific">Umezawaea tangerina</name>
    <dbReference type="NCBI Taxonomy" id="84725"/>
    <lineage>
        <taxon>Bacteria</taxon>
        <taxon>Bacillati</taxon>
        <taxon>Actinomycetota</taxon>
        <taxon>Actinomycetes</taxon>
        <taxon>Pseudonocardiales</taxon>
        <taxon>Pseudonocardiaceae</taxon>
        <taxon>Umezawaea</taxon>
    </lineage>
</organism>
<dbReference type="GO" id="GO:0003677">
    <property type="term" value="F:DNA binding"/>
    <property type="evidence" value="ECO:0007669"/>
    <property type="project" value="UniProtKB-KW"/>
</dbReference>
<evidence type="ECO:0000313" key="2">
    <source>
        <dbReference type="EMBL" id="PRY31643.1"/>
    </source>
</evidence>
<evidence type="ECO:0000313" key="3">
    <source>
        <dbReference type="Proteomes" id="UP000239494"/>
    </source>
</evidence>
<dbReference type="InterPro" id="IPR000835">
    <property type="entry name" value="HTH_MarR-typ"/>
</dbReference>
<dbReference type="PANTHER" id="PTHR33164:SF103">
    <property type="entry name" value="REGULATORY PROTEIN MARR"/>
    <property type="match status" value="1"/>
</dbReference>
<evidence type="ECO:0000259" key="1">
    <source>
        <dbReference type="PROSITE" id="PS50995"/>
    </source>
</evidence>
<dbReference type="GO" id="GO:0006950">
    <property type="term" value="P:response to stress"/>
    <property type="evidence" value="ECO:0007669"/>
    <property type="project" value="TreeGrafter"/>
</dbReference>
<dbReference type="AlphaFoldDB" id="A0A2T0SE72"/>
<reference evidence="2 3" key="1">
    <citation type="submission" date="2018-03" db="EMBL/GenBank/DDBJ databases">
        <title>Genomic Encyclopedia of Archaeal and Bacterial Type Strains, Phase II (KMG-II): from individual species to whole genera.</title>
        <authorList>
            <person name="Goeker M."/>
        </authorList>
    </citation>
    <scope>NUCLEOTIDE SEQUENCE [LARGE SCALE GENOMIC DNA]</scope>
    <source>
        <strain evidence="2 3">DSM 44720</strain>
    </source>
</reference>
<sequence length="147" mass="16464">MFVDTDETAGGLGELFLRQARRIRRAYGERLAPLGFTLAQSRALEVIARYGGTPPRMVDLADRLHVVPRAVTPLVDALEEADLVRRRVDPANRRSVLLELTEQGTRTRELFREARAEAAASLFAPLSEDQQAQLRELLEKIEVAADQ</sequence>
<dbReference type="EMBL" id="PVTF01000022">
    <property type="protein sequence ID" value="PRY31643.1"/>
    <property type="molecule type" value="Genomic_DNA"/>
</dbReference>
<dbReference type="SUPFAM" id="SSF46785">
    <property type="entry name" value="Winged helix' DNA-binding domain"/>
    <property type="match status" value="1"/>
</dbReference>
<dbReference type="Pfam" id="PF01047">
    <property type="entry name" value="MarR"/>
    <property type="match status" value="1"/>
</dbReference>
<name>A0A2T0SE72_9PSEU</name>
<dbReference type="PRINTS" id="PR00598">
    <property type="entry name" value="HTHMARR"/>
</dbReference>
<dbReference type="InterPro" id="IPR036390">
    <property type="entry name" value="WH_DNA-bd_sf"/>
</dbReference>
<dbReference type="InterPro" id="IPR036388">
    <property type="entry name" value="WH-like_DNA-bd_sf"/>
</dbReference>
<dbReference type="PANTHER" id="PTHR33164">
    <property type="entry name" value="TRANSCRIPTIONAL REGULATOR, MARR FAMILY"/>
    <property type="match status" value="1"/>
</dbReference>
<protein>
    <submittedName>
        <fullName evidence="2">DNA-binding MarR family transcriptional regulator</fullName>
    </submittedName>
</protein>
<dbReference type="Proteomes" id="UP000239494">
    <property type="component" value="Unassembled WGS sequence"/>
</dbReference>
<dbReference type="InterPro" id="IPR039422">
    <property type="entry name" value="MarR/SlyA-like"/>
</dbReference>
<gene>
    <name evidence="2" type="ORF">CLV43_12249</name>
</gene>
<keyword evidence="2" id="KW-0238">DNA-binding</keyword>
<comment type="caution">
    <text evidence="2">The sequence shown here is derived from an EMBL/GenBank/DDBJ whole genome shotgun (WGS) entry which is preliminary data.</text>
</comment>